<evidence type="ECO:0000313" key="5">
    <source>
        <dbReference type="EMBL" id="PUA79513.1"/>
    </source>
</evidence>
<proteinExistence type="predicted"/>
<comment type="subcellular location">
    <subcellularLocation>
        <location evidence="1">Membrane</location>
        <topology evidence="1">Multi-pass membrane protein</topology>
    </subcellularLocation>
</comment>
<evidence type="ECO:0000256" key="2">
    <source>
        <dbReference type="ARBA" id="ARBA00022692"/>
    </source>
</evidence>
<keyword evidence="4" id="KW-0472">Membrane</keyword>
<organism evidence="5 6">
    <name type="scientific">Nocardioides currus</name>
    <dbReference type="NCBI Taxonomy" id="2133958"/>
    <lineage>
        <taxon>Bacteria</taxon>
        <taxon>Bacillati</taxon>
        <taxon>Actinomycetota</taxon>
        <taxon>Actinomycetes</taxon>
        <taxon>Propionibacteriales</taxon>
        <taxon>Nocardioidaceae</taxon>
        <taxon>Nocardioides</taxon>
    </lineage>
</organism>
<dbReference type="AlphaFoldDB" id="A0A2R7YT72"/>
<name>A0A2R7YT72_9ACTN</name>
<sequence length="138" mass="14357">MIRTTARRLAHLLTGTTYIALGYDAVRTPGGRVDLAAPTLATLRQFLPLPQDDELVVRGNAAVQTLAGAALAAGVLPRTSAAVIAGSLVPTTIAGHAFWKVEDPAVRKMQQVQLLKNVALLGGLIAIASERKTQAAGP</sequence>
<dbReference type="RefSeq" id="WP_108346083.1">
    <property type="nucleotide sequence ID" value="NZ_PYXZ01000010.1"/>
</dbReference>
<keyword evidence="3" id="KW-1133">Transmembrane helix</keyword>
<dbReference type="Proteomes" id="UP000244867">
    <property type="component" value="Unassembled WGS sequence"/>
</dbReference>
<evidence type="ECO:0000256" key="4">
    <source>
        <dbReference type="ARBA" id="ARBA00023136"/>
    </source>
</evidence>
<dbReference type="OrthoDB" id="329282at2"/>
<comment type="caution">
    <text evidence="5">The sequence shown here is derived from an EMBL/GenBank/DDBJ whole genome shotgun (WGS) entry which is preliminary data.</text>
</comment>
<dbReference type="InterPro" id="IPR032808">
    <property type="entry name" value="DoxX"/>
</dbReference>
<evidence type="ECO:0000313" key="6">
    <source>
        <dbReference type="Proteomes" id="UP000244867"/>
    </source>
</evidence>
<reference evidence="5 6" key="1">
    <citation type="submission" date="2018-03" db="EMBL/GenBank/DDBJ databases">
        <authorList>
            <person name="Keele B.F."/>
        </authorList>
    </citation>
    <scope>NUCLEOTIDE SEQUENCE [LARGE SCALE GENOMIC DNA]</scope>
    <source>
        <strain evidence="5 6">IB-3</strain>
    </source>
</reference>
<protein>
    <submittedName>
        <fullName evidence="5">DoxX family protein</fullName>
    </submittedName>
</protein>
<gene>
    <name evidence="5" type="ORF">C7S10_19295</name>
</gene>
<dbReference type="GO" id="GO:0016020">
    <property type="term" value="C:membrane"/>
    <property type="evidence" value="ECO:0007669"/>
    <property type="project" value="UniProtKB-SubCell"/>
</dbReference>
<dbReference type="Pfam" id="PF07681">
    <property type="entry name" value="DoxX"/>
    <property type="match status" value="1"/>
</dbReference>
<keyword evidence="6" id="KW-1185">Reference proteome</keyword>
<accession>A0A2R7YT72</accession>
<evidence type="ECO:0000256" key="3">
    <source>
        <dbReference type="ARBA" id="ARBA00022989"/>
    </source>
</evidence>
<dbReference type="EMBL" id="PYXZ01000010">
    <property type="protein sequence ID" value="PUA79513.1"/>
    <property type="molecule type" value="Genomic_DNA"/>
</dbReference>
<evidence type="ECO:0000256" key="1">
    <source>
        <dbReference type="ARBA" id="ARBA00004141"/>
    </source>
</evidence>
<keyword evidence="2" id="KW-0812">Transmembrane</keyword>